<keyword evidence="2" id="KW-0812">Transmembrane</keyword>
<keyword evidence="1" id="KW-0175">Coiled coil</keyword>
<evidence type="ECO:0000256" key="1">
    <source>
        <dbReference type="SAM" id="Coils"/>
    </source>
</evidence>
<dbReference type="EMBL" id="CP071869">
    <property type="protein sequence ID" value="QTE24525.1"/>
    <property type="molecule type" value="Genomic_DNA"/>
</dbReference>
<feature type="transmembrane region" description="Helical" evidence="2">
    <location>
        <begin position="329"/>
        <end position="347"/>
    </location>
</feature>
<feature type="coiled-coil region" evidence="1">
    <location>
        <begin position="142"/>
        <end position="169"/>
    </location>
</feature>
<keyword evidence="2" id="KW-1133">Transmembrane helix</keyword>
<keyword evidence="2" id="KW-0472">Membrane</keyword>
<sequence length="388" mass="45375">MSTNNTCFIKLTKSKKNLVKIKDPECLNCGYPFNGQEKFCPDCGQANKGNNITFKNFIHEVFNGLFNFDAKFWNTFIPLLINPGSVSRNYIEGKRQRYSNPFRFYLTVSIIFFLIVGIFNTKEKYKSLVKENKADIAEAIKKENSKSNKKLTEKDLDSIKKELNKKLKNSYIPIPEKTREKILNEIEKEARDSANTKYKKGNININLGGDSKIEKFINYDKEHPNSNIDVALHSLGYEKTFLNRFMYTRAATANSLVKKDNREQFLSQLLSYGSVALFVFLPLFTLFLKLFYIRRKYTYVDHLIFVFHVQTVFFMLFSIYFLLEIFGASPALWVFTILFLVYLFIAMKKFYQQGYFKTFIKFLLLNLNYSIIAIIGIVIVFLLSFAMY</sequence>
<gene>
    <name evidence="3" type="ORF">J3359_13860</name>
</gene>
<feature type="transmembrane region" description="Helical" evidence="2">
    <location>
        <begin position="102"/>
        <end position="119"/>
    </location>
</feature>
<proteinExistence type="predicted"/>
<dbReference type="InterPro" id="IPR022134">
    <property type="entry name" value="DUF3667"/>
</dbReference>
<protein>
    <submittedName>
        <fullName evidence="3">DUF3667 domain-containing protein</fullName>
    </submittedName>
</protein>
<dbReference type="AlphaFoldDB" id="A0A975HAK3"/>
<keyword evidence="4" id="KW-1185">Reference proteome</keyword>
<organism evidence="3 4">
    <name type="scientific">Polaribacter cellanae</name>
    <dbReference type="NCBI Taxonomy" id="2818493"/>
    <lineage>
        <taxon>Bacteria</taxon>
        <taxon>Pseudomonadati</taxon>
        <taxon>Bacteroidota</taxon>
        <taxon>Flavobacteriia</taxon>
        <taxon>Flavobacteriales</taxon>
        <taxon>Flavobacteriaceae</taxon>
    </lineage>
</organism>
<feature type="transmembrane region" description="Helical" evidence="2">
    <location>
        <begin position="269"/>
        <end position="291"/>
    </location>
</feature>
<feature type="transmembrane region" description="Helical" evidence="2">
    <location>
        <begin position="359"/>
        <end position="386"/>
    </location>
</feature>
<dbReference type="Proteomes" id="UP000663920">
    <property type="component" value="Chromosome"/>
</dbReference>
<dbReference type="Pfam" id="PF12412">
    <property type="entry name" value="DUF3667"/>
    <property type="match status" value="1"/>
</dbReference>
<dbReference type="KEGG" id="pcea:J3359_13860"/>
<evidence type="ECO:0000256" key="2">
    <source>
        <dbReference type="SAM" id="Phobius"/>
    </source>
</evidence>
<feature type="transmembrane region" description="Helical" evidence="2">
    <location>
        <begin position="303"/>
        <end position="323"/>
    </location>
</feature>
<reference evidence="3 4" key="1">
    <citation type="submission" date="2021-03" db="EMBL/GenBank/DDBJ databases">
        <title>Complete genome of Polaribacter_sp.SM13.</title>
        <authorList>
            <person name="Jeong S.W."/>
            <person name="Bae J.W."/>
        </authorList>
    </citation>
    <scope>NUCLEOTIDE SEQUENCE [LARGE SCALE GENOMIC DNA]</scope>
    <source>
        <strain evidence="3 4">SM13</strain>
    </source>
</reference>
<accession>A0A975HAK3</accession>
<name>A0A975HAK3_9FLAO</name>
<evidence type="ECO:0000313" key="3">
    <source>
        <dbReference type="EMBL" id="QTE24525.1"/>
    </source>
</evidence>
<evidence type="ECO:0000313" key="4">
    <source>
        <dbReference type="Proteomes" id="UP000663920"/>
    </source>
</evidence>